<comment type="caution">
    <text evidence="4">The sequence shown here is derived from an EMBL/GenBank/DDBJ whole genome shotgun (WGS) entry which is preliminary data.</text>
</comment>
<reference evidence="4" key="1">
    <citation type="journal article" date="2015" name="Int. J. Syst. Evol. Microbiol.">
        <title>Rhizobium alvei sp. nov., isolated from a freshwater river.</title>
        <authorList>
            <person name="Sheu S.Y."/>
            <person name="Huang H.W."/>
            <person name="Young C.C."/>
            <person name="Chen W.M."/>
        </authorList>
    </citation>
    <scope>NUCLEOTIDE SEQUENCE</scope>
    <source>
        <strain evidence="4">TNR-22</strain>
    </source>
</reference>
<accession>A0ABT8YS61</accession>
<dbReference type="SUPFAM" id="SSF46689">
    <property type="entry name" value="Homeodomain-like"/>
    <property type="match status" value="1"/>
</dbReference>
<reference evidence="4" key="2">
    <citation type="submission" date="2023-07" db="EMBL/GenBank/DDBJ databases">
        <authorList>
            <person name="Shen H."/>
        </authorList>
    </citation>
    <scope>NUCLEOTIDE SEQUENCE</scope>
    <source>
        <strain evidence="4">TNR-22</strain>
    </source>
</reference>
<dbReference type="PROSITE" id="PS50977">
    <property type="entry name" value="HTH_TETR_2"/>
    <property type="match status" value="1"/>
</dbReference>
<dbReference type="Proteomes" id="UP001174932">
    <property type="component" value="Unassembled WGS sequence"/>
</dbReference>
<dbReference type="InterPro" id="IPR001647">
    <property type="entry name" value="HTH_TetR"/>
</dbReference>
<proteinExistence type="predicted"/>
<name>A0ABT8YS61_9HYPH</name>
<evidence type="ECO:0000313" key="5">
    <source>
        <dbReference type="Proteomes" id="UP001174932"/>
    </source>
</evidence>
<evidence type="ECO:0000256" key="1">
    <source>
        <dbReference type="ARBA" id="ARBA00023125"/>
    </source>
</evidence>
<keyword evidence="5" id="KW-1185">Reference proteome</keyword>
<evidence type="ECO:0000256" key="2">
    <source>
        <dbReference type="PROSITE-ProRule" id="PRU00335"/>
    </source>
</evidence>
<protein>
    <submittedName>
        <fullName evidence="4">TetR/AcrR family transcriptional regulator</fullName>
    </submittedName>
</protein>
<evidence type="ECO:0000313" key="4">
    <source>
        <dbReference type="EMBL" id="MDO6966010.1"/>
    </source>
</evidence>
<feature type="DNA-binding region" description="H-T-H motif" evidence="2">
    <location>
        <begin position="36"/>
        <end position="55"/>
    </location>
</feature>
<sequence length="204" mass="22706">MNSQERSFERVNQKRRTRAELLRAAREILEKGGRPSVAEAADQAGISRATAYRYFSTPEDMINEAALDGVATAIHIAPSRADMDTTEVGERVDKLVGDVFSMIADNETVFRALYGGASSGRSENRRAGRRIGWLNEAMAPIREKLPPEHFKRLVNALSLTMGIEALVVMRDVCELELEEAEKVLRWTAQALMRAALQEDGVSDR</sequence>
<evidence type="ECO:0000259" key="3">
    <source>
        <dbReference type="PROSITE" id="PS50977"/>
    </source>
</evidence>
<dbReference type="Pfam" id="PF00440">
    <property type="entry name" value="TetR_N"/>
    <property type="match status" value="1"/>
</dbReference>
<organism evidence="4 5">
    <name type="scientific">Rhizobium alvei</name>
    <dbReference type="NCBI Taxonomy" id="1132659"/>
    <lineage>
        <taxon>Bacteria</taxon>
        <taxon>Pseudomonadati</taxon>
        <taxon>Pseudomonadota</taxon>
        <taxon>Alphaproteobacteria</taxon>
        <taxon>Hyphomicrobiales</taxon>
        <taxon>Rhizobiaceae</taxon>
        <taxon>Rhizobium/Agrobacterium group</taxon>
        <taxon>Rhizobium</taxon>
    </lineage>
</organism>
<dbReference type="EMBL" id="JAUOZU010000014">
    <property type="protein sequence ID" value="MDO6966010.1"/>
    <property type="molecule type" value="Genomic_DNA"/>
</dbReference>
<dbReference type="Gene3D" id="1.10.357.10">
    <property type="entry name" value="Tetracycline Repressor, domain 2"/>
    <property type="match status" value="1"/>
</dbReference>
<dbReference type="RefSeq" id="WP_304377937.1">
    <property type="nucleotide sequence ID" value="NZ_JAUOZU010000014.1"/>
</dbReference>
<gene>
    <name evidence="4" type="ORF">Q4481_18780</name>
</gene>
<feature type="domain" description="HTH tetR-type" evidence="3">
    <location>
        <begin position="15"/>
        <end position="73"/>
    </location>
</feature>
<dbReference type="InterPro" id="IPR009057">
    <property type="entry name" value="Homeodomain-like_sf"/>
</dbReference>
<keyword evidence="1 2" id="KW-0238">DNA-binding</keyword>